<dbReference type="Pfam" id="PF00006">
    <property type="entry name" value="ATP-synt_ab"/>
    <property type="match status" value="1"/>
</dbReference>
<evidence type="ECO:0000256" key="7">
    <source>
        <dbReference type="ARBA" id="ARBA00023015"/>
    </source>
</evidence>
<dbReference type="SMART" id="SM00357">
    <property type="entry name" value="CSP"/>
    <property type="match status" value="1"/>
</dbReference>
<comment type="subunit">
    <text evidence="9">Homohexamer. The homohexamer assembles into an open ring structure.</text>
</comment>
<comment type="similarity">
    <text evidence="9 11">Belongs to the Rho family.</text>
</comment>
<organism evidence="13">
    <name type="scientific">Ignavibacterium album</name>
    <dbReference type="NCBI Taxonomy" id="591197"/>
    <lineage>
        <taxon>Bacteria</taxon>
        <taxon>Pseudomonadati</taxon>
        <taxon>Ignavibacteriota</taxon>
        <taxon>Ignavibacteria</taxon>
        <taxon>Ignavibacteriales</taxon>
        <taxon>Ignavibacteriaceae</taxon>
        <taxon>Ignavibacterium</taxon>
    </lineage>
</organism>
<dbReference type="Gene3D" id="2.40.50.140">
    <property type="entry name" value="Nucleic acid-binding proteins"/>
    <property type="match status" value="1"/>
</dbReference>
<dbReference type="InterPro" id="IPR027417">
    <property type="entry name" value="P-loop_NTPase"/>
</dbReference>
<feature type="binding site" evidence="9">
    <location>
        <position position="209"/>
    </location>
    <ligand>
        <name>ATP</name>
        <dbReference type="ChEBI" id="CHEBI:30616"/>
    </ligand>
</feature>
<sequence length="415" mass="46657">MDISELKSKKIVELNQIAKDLGIAGYSDLRKQELIFKILEAQTAKDGLTFSKGVLEVLPDGYGFLRSSDYNYLPSPDDIYVSPSQIKKFLLRTGDFVSGQVRPPKEGERFFALLRVEAVNGLPPEAIRERTLFDNLTPVYPTRKIQLESAPGEYSMRIMDLLAPIGKGQRGLIVSPPKSGKTILLQKIANSITRNHPEIKLIILLIDERPEEVTDMERSVKAEVISSTFDEPAERHVQVADMVIEKAKRMVEAKEDVVILLDSITRLARAHNLVVPHSGKILSGGVDSNALHKPKRFFGAARNTEDGGSLTIIATALIDTGSRMDDVIFEEFKGTGNMELVLNRDLSDRRIFPAIDVNRSGTRREELLLKEEDLQKIWILRKILSEYSPVEAMEWLLDKMRGTKNNKEFLANMNS</sequence>
<dbReference type="InterPro" id="IPR004665">
    <property type="entry name" value="Term_rho"/>
</dbReference>
<dbReference type="SMART" id="SM00959">
    <property type="entry name" value="Rho_N"/>
    <property type="match status" value="1"/>
</dbReference>
<evidence type="ECO:0000256" key="5">
    <source>
        <dbReference type="ARBA" id="ARBA00022840"/>
    </source>
</evidence>
<evidence type="ECO:0000256" key="9">
    <source>
        <dbReference type="HAMAP-Rule" id="MF_01884"/>
    </source>
</evidence>
<dbReference type="SUPFAM" id="SSF50249">
    <property type="entry name" value="Nucleic acid-binding proteins"/>
    <property type="match status" value="1"/>
</dbReference>
<dbReference type="Pfam" id="PF07498">
    <property type="entry name" value="Rho_N"/>
    <property type="match status" value="1"/>
</dbReference>
<comment type="function">
    <text evidence="9">Facilitates transcription termination by a mechanism that involves Rho binding to the nascent RNA, activation of Rho's RNA-dependent ATPase activity, and release of the mRNA from the DNA template.</text>
</comment>
<dbReference type="InterPro" id="IPR000194">
    <property type="entry name" value="ATPase_F1/V1/A1_a/bsu_nucl-bd"/>
</dbReference>
<dbReference type="GO" id="GO:0005829">
    <property type="term" value="C:cytosol"/>
    <property type="evidence" value="ECO:0007669"/>
    <property type="project" value="UniProtKB-ARBA"/>
</dbReference>
<reference evidence="13" key="1">
    <citation type="journal article" date="2020" name="mSystems">
        <title>Genome- and Community-Level Interaction Insights into Carbon Utilization and Element Cycling Functions of Hydrothermarchaeota in Hydrothermal Sediment.</title>
        <authorList>
            <person name="Zhou Z."/>
            <person name="Liu Y."/>
            <person name="Xu W."/>
            <person name="Pan J."/>
            <person name="Luo Z.H."/>
            <person name="Li M."/>
        </authorList>
    </citation>
    <scope>NUCLEOTIDE SEQUENCE [LARGE SCALE GENOMIC DNA]</scope>
    <source>
        <strain evidence="13">SpSt-500</strain>
    </source>
</reference>
<dbReference type="EC" id="3.6.4.-" evidence="9 10"/>
<comment type="caution">
    <text evidence="13">The sequence shown here is derived from an EMBL/GenBank/DDBJ whole genome shotgun (WGS) entry which is preliminary data.</text>
</comment>
<accession>A0A832CZR7</accession>
<dbReference type="InterPro" id="IPR003593">
    <property type="entry name" value="AAA+_ATPase"/>
</dbReference>
<evidence type="ECO:0000256" key="4">
    <source>
        <dbReference type="ARBA" id="ARBA00022806"/>
    </source>
</evidence>
<dbReference type="EMBL" id="DSVI01000004">
    <property type="protein sequence ID" value="HGT46983.1"/>
    <property type="molecule type" value="Genomic_DNA"/>
</dbReference>
<keyword evidence="3 9" id="KW-0378">Hydrolase</keyword>
<dbReference type="CDD" id="cd01128">
    <property type="entry name" value="rho_factor_C"/>
    <property type="match status" value="1"/>
</dbReference>
<keyword evidence="8 9" id="KW-0804">Transcription</keyword>
<evidence type="ECO:0000256" key="8">
    <source>
        <dbReference type="ARBA" id="ARBA00023163"/>
    </source>
</evidence>
<dbReference type="GO" id="GO:0008186">
    <property type="term" value="F:ATP-dependent activity, acting on RNA"/>
    <property type="evidence" value="ECO:0007669"/>
    <property type="project" value="UniProtKB-UniRule"/>
</dbReference>
<dbReference type="GO" id="GO:0005524">
    <property type="term" value="F:ATP binding"/>
    <property type="evidence" value="ECO:0007669"/>
    <property type="project" value="UniProtKB-UniRule"/>
</dbReference>
<dbReference type="InterPro" id="IPR036269">
    <property type="entry name" value="Rho_N_sf"/>
</dbReference>
<dbReference type="HAMAP" id="MF_01884">
    <property type="entry name" value="Rho"/>
    <property type="match status" value="1"/>
</dbReference>
<dbReference type="Gene3D" id="1.10.720.10">
    <property type="match status" value="1"/>
</dbReference>
<evidence type="ECO:0000259" key="12">
    <source>
        <dbReference type="PROSITE" id="PS51856"/>
    </source>
</evidence>
<feature type="binding site" evidence="9">
    <location>
        <begin position="166"/>
        <end position="171"/>
    </location>
    <ligand>
        <name>ATP</name>
        <dbReference type="ChEBI" id="CHEBI:30616"/>
    </ligand>
</feature>
<proteinExistence type="inferred from homology"/>
<dbReference type="InterPro" id="IPR011129">
    <property type="entry name" value="CSD"/>
</dbReference>
<evidence type="ECO:0000256" key="1">
    <source>
        <dbReference type="ARBA" id="ARBA00022472"/>
    </source>
</evidence>
<keyword evidence="2 9" id="KW-0547">Nucleotide-binding</keyword>
<dbReference type="Pfam" id="PF07497">
    <property type="entry name" value="Rho_RNA_bind"/>
    <property type="match status" value="1"/>
</dbReference>
<dbReference type="SUPFAM" id="SSF68912">
    <property type="entry name" value="Rho N-terminal domain-like"/>
    <property type="match status" value="1"/>
</dbReference>
<dbReference type="AlphaFoldDB" id="A0A832CZR7"/>
<dbReference type="InterPro" id="IPR011113">
    <property type="entry name" value="Rho_RNA-bd"/>
</dbReference>
<evidence type="ECO:0000256" key="2">
    <source>
        <dbReference type="ARBA" id="ARBA00022741"/>
    </source>
</evidence>
<evidence type="ECO:0000256" key="10">
    <source>
        <dbReference type="NCBIfam" id="TIGR00767"/>
    </source>
</evidence>
<dbReference type="GO" id="GO:0016787">
    <property type="term" value="F:hydrolase activity"/>
    <property type="evidence" value="ECO:0007669"/>
    <property type="project" value="UniProtKB-KW"/>
</dbReference>
<name>A0A832CZR7_9BACT</name>
<keyword evidence="1 9" id="KW-0806">Transcription termination</keyword>
<keyword evidence="6 9" id="KW-0694">RNA-binding</keyword>
<dbReference type="GO" id="GO:0006353">
    <property type="term" value="P:DNA-templated transcription termination"/>
    <property type="evidence" value="ECO:0007669"/>
    <property type="project" value="UniProtKB-UniRule"/>
</dbReference>
<protein>
    <recommendedName>
        <fullName evidence="9 10">Transcription termination factor Rho</fullName>
        <ecNumber evidence="9 10">3.6.4.-</ecNumber>
    </recommendedName>
    <alternativeName>
        <fullName evidence="9">ATP-dependent helicase Rho</fullName>
    </alternativeName>
</protein>
<evidence type="ECO:0000256" key="6">
    <source>
        <dbReference type="ARBA" id="ARBA00022884"/>
    </source>
</evidence>
<evidence type="ECO:0000313" key="13">
    <source>
        <dbReference type="EMBL" id="HGT46983.1"/>
    </source>
</evidence>
<dbReference type="GO" id="GO:0003723">
    <property type="term" value="F:RNA binding"/>
    <property type="evidence" value="ECO:0007669"/>
    <property type="project" value="UniProtKB-UniRule"/>
</dbReference>
<dbReference type="SMART" id="SM00382">
    <property type="entry name" value="AAA"/>
    <property type="match status" value="1"/>
</dbReference>
<comment type="caution">
    <text evidence="9">Lacks conserved residue(s) required for the propagation of feature annotation.</text>
</comment>
<gene>
    <name evidence="9" type="primary">rho</name>
    <name evidence="13" type="ORF">ENS56_03000</name>
</gene>
<dbReference type="NCBIfam" id="TIGR00767">
    <property type="entry name" value="rho"/>
    <property type="match status" value="1"/>
</dbReference>
<evidence type="ECO:0000256" key="11">
    <source>
        <dbReference type="PROSITE-ProRule" id="PRU01203"/>
    </source>
</evidence>
<dbReference type="PANTHER" id="PTHR46425">
    <property type="entry name" value="TRANSCRIPTION TERMINATION FACTOR RHO"/>
    <property type="match status" value="1"/>
</dbReference>
<dbReference type="FunFam" id="3.40.50.300:FF:000072">
    <property type="entry name" value="Transcription termination factor Rho"/>
    <property type="match status" value="1"/>
</dbReference>
<keyword evidence="7 9" id="KW-0805">Transcription regulation</keyword>
<dbReference type="PROSITE" id="PS51856">
    <property type="entry name" value="RHO_RNA_BD"/>
    <property type="match status" value="1"/>
</dbReference>
<dbReference type="PANTHER" id="PTHR46425:SF1">
    <property type="entry name" value="TRANSCRIPTION TERMINATION FACTOR RHO"/>
    <property type="match status" value="1"/>
</dbReference>
<dbReference type="CDD" id="cd04459">
    <property type="entry name" value="Rho_CSD"/>
    <property type="match status" value="1"/>
</dbReference>
<evidence type="ECO:0000256" key="3">
    <source>
        <dbReference type="ARBA" id="ARBA00022801"/>
    </source>
</evidence>
<keyword evidence="5 9" id="KW-0067">ATP-binding</keyword>
<feature type="domain" description="Rho RNA-BD" evidence="12">
    <location>
        <begin position="48"/>
        <end position="123"/>
    </location>
</feature>
<dbReference type="Gene3D" id="3.40.50.300">
    <property type="entry name" value="P-loop containing nucleotide triphosphate hydrolases"/>
    <property type="match status" value="1"/>
</dbReference>
<feature type="binding site" evidence="9">
    <location>
        <begin position="178"/>
        <end position="183"/>
    </location>
    <ligand>
        <name>ATP</name>
        <dbReference type="ChEBI" id="CHEBI:30616"/>
    </ligand>
</feature>
<dbReference type="InterPro" id="IPR012340">
    <property type="entry name" value="NA-bd_OB-fold"/>
</dbReference>
<keyword evidence="4 9" id="KW-0347">Helicase</keyword>
<dbReference type="InterPro" id="IPR011112">
    <property type="entry name" value="Rho-like_N"/>
</dbReference>
<dbReference type="GO" id="GO:0004386">
    <property type="term" value="F:helicase activity"/>
    <property type="evidence" value="ECO:0007669"/>
    <property type="project" value="UniProtKB-UniRule"/>
</dbReference>
<dbReference type="SUPFAM" id="SSF52540">
    <property type="entry name" value="P-loop containing nucleoside triphosphate hydrolases"/>
    <property type="match status" value="1"/>
</dbReference>
<dbReference type="InterPro" id="IPR041703">
    <property type="entry name" value="Rho_factor_ATP-bd"/>
</dbReference>
<dbReference type="NCBIfam" id="NF006886">
    <property type="entry name" value="PRK09376.1"/>
    <property type="match status" value="1"/>
</dbReference>